<dbReference type="Pfam" id="PF13202">
    <property type="entry name" value="EF-hand_5"/>
    <property type="match status" value="1"/>
</dbReference>
<dbReference type="EMBL" id="OU895877">
    <property type="protein sequence ID" value="CAG9797112.1"/>
    <property type="molecule type" value="Genomic_DNA"/>
</dbReference>
<dbReference type="InterPro" id="IPR022683">
    <property type="entry name" value="Calpain_III"/>
</dbReference>
<evidence type="ECO:0000259" key="11">
    <source>
        <dbReference type="PROSITE" id="PS50222"/>
    </source>
</evidence>
<feature type="domain" description="Calpain catalytic" evidence="10">
    <location>
        <begin position="45"/>
        <end position="344"/>
    </location>
</feature>
<dbReference type="GO" id="GO:0004198">
    <property type="term" value="F:calcium-dependent cysteine-type endopeptidase activity"/>
    <property type="evidence" value="ECO:0007669"/>
    <property type="project" value="InterPro"/>
</dbReference>
<dbReference type="SUPFAM" id="SSF54001">
    <property type="entry name" value="Cysteine proteinases"/>
    <property type="match status" value="1"/>
</dbReference>
<organism evidence="12 13">
    <name type="scientific">Chironomus riparius</name>
    <dbReference type="NCBI Taxonomy" id="315576"/>
    <lineage>
        <taxon>Eukaryota</taxon>
        <taxon>Metazoa</taxon>
        <taxon>Ecdysozoa</taxon>
        <taxon>Arthropoda</taxon>
        <taxon>Hexapoda</taxon>
        <taxon>Insecta</taxon>
        <taxon>Pterygota</taxon>
        <taxon>Neoptera</taxon>
        <taxon>Endopterygota</taxon>
        <taxon>Diptera</taxon>
        <taxon>Nematocera</taxon>
        <taxon>Chironomoidea</taxon>
        <taxon>Chironomidae</taxon>
        <taxon>Chironominae</taxon>
        <taxon>Chironomus</taxon>
    </lineage>
</organism>
<evidence type="ECO:0000256" key="6">
    <source>
        <dbReference type="ARBA" id="ARBA00022807"/>
    </source>
</evidence>
<dbReference type="InterPro" id="IPR022684">
    <property type="entry name" value="Calpain_cysteine_protease"/>
</dbReference>
<keyword evidence="13" id="KW-1185">Reference proteome</keyword>
<keyword evidence="7" id="KW-0106">Calcium</keyword>
<feature type="domain" description="EF-hand" evidence="11">
    <location>
        <begin position="685"/>
        <end position="720"/>
    </location>
</feature>
<evidence type="ECO:0000256" key="4">
    <source>
        <dbReference type="ARBA" id="ARBA00022737"/>
    </source>
</evidence>
<dbReference type="FunFam" id="3.90.70.10:FF:000001">
    <property type="entry name" value="Calpain-1 catalytic subunit"/>
    <property type="match status" value="1"/>
</dbReference>
<dbReference type="Pfam" id="PF00648">
    <property type="entry name" value="Peptidase_C2"/>
    <property type="match status" value="1"/>
</dbReference>
<dbReference type="PANTHER" id="PTHR10183:SF433">
    <property type="entry name" value="CALPAIN-A-RELATED"/>
    <property type="match status" value="1"/>
</dbReference>
<dbReference type="Gene3D" id="2.60.120.380">
    <property type="match status" value="1"/>
</dbReference>
<evidence type="ECO:0000256" key="3">
    <source>
        <dbReference type="ARBA" id="ARBA00022723"/>
    </source>
</evidence>
<keyword evidence="4" id="KW-0677">Repeat</keyword>
<dbReference type="InterPro" id="IPR002048">
    <property type="entry name" value="EF_hand_dom"/>
</dbReference>
<dbReference type="CDD" id="cd00214">
    <property type="entry name" value="Calpain_III"/>
    <property type="match status" value="1"/>
</dbReference>
<evidence type="ECO:0000256" key="2">
    <source>
        <dbReference type="ARBA" id="ARBA00022670"/>
    </source>
</evidence>
<keyword evidence="5 9" id="KW-0378">Hydrolase</keyword>
<keyword evidence="2 9" id="KW-0645">Protease</keyword>
<dbReference type="GO" id="GO:0005737">
    <property type="term" value="C:cytoplasm"/>
    <property type="evidence" value="ECO:0007669"/>
    <property type="project" value="TreeGrafter"/>
</dbReference>
<evidence type="ECO:0000259" key="10">
    <source>
        <dbReference type="PROSITE" id="PS50203"/>
    </source>
</evidence>
<dbReference type="PROSITE" id="PS00139">
    <property type="entry name" value="THIOL_PROTEASE_CYS"/>
    <property type="match status" value="1"/>
</dbReference>
<dbReference type="SMART" id="SM00054">
    <property type="entry name" value="EFh"/>
    <property type="match status" value="2"/>
</dbReference>
<dbReference type="InterPro" id="IPR000169">
    <property type="entry name" value="Pept_cys_AS"/>
</dbReference>
<keyword evidence="3" id="KW-0479">Metal-binding</keyword>
<evidence type="ECO:0000256" key="7">
    <source>
        <dbReference type="ARBA" id="ARBA00022837"/>
    </source>
</evidence>
<dbReference type="Pfam" id="PF13405">
    <property type="entry name" value="EF-hand_6"/>
    <property type="match status" value="1"/>
</dbReference>
<sequence>MLNRRYTFDGQPIYLLGEHASELHRQIEIQDFYTLRQQYVNSGNLFEDREFPAEDKSLFYSRPADRRYKWLRPSEICKNPSFFVEGYSRFDARQGELGDCWFLAAVASLTQDEKLFHRVVYDDNSLTENYAGIFHFCFWRFGKWVDVVIDDRLPTYKGQLVYMHSPKKDEFWSALLEKAYAKLHGSYEALRGGNTSEALEDFTGGVSERFHLGKAPANLYSIIEKRTKRNSMMACSIDPNPQVIEDKTAQGLVRGHAYAITKVQMIDIVTPNTSGKIPLLRLRNPWGNDIEWTGAWSDKSAEWRYIPDYAKKQIGLTFEHDGEFWMSFKDFLRNFDSLDICNLSPDSFEDDQEMKTPRKRQWNMNVYEGQWVPGITAGGCKNFLDTFHRNPQYVMKLEDPDEDDDIDKCTVIVSLMQKYRRMKRSIGLDFLTIGFEIYQVRETDLDQKPLKMNFFRNNRNVARTNEFINLRGVFGRFELSPGNYLIVPSTFEPNMEGEFLIRVFSESKNVFEENDETVRLGDVDRRVIGDLPDVKAPTAECLTIEKLFYDIAGTNLEIGWIELKQVLDQCIRKELMKEGRKVTFTSGYPLNSEAKEINSNEIIERPFQNFMKIIREIFCFGQKRTETHIPESGAVEGSNVQLSPSVTQSGIETGFSKDMCRSMVAMLDIDRSGKLGLEEFKTLLYEIAKWKAVFQLYDKDQNNKLDTNELRDALESAGYRLNYQILTSLLYRYGSPDNTMSIDDFIMCAVKVKTMIERFKEKDHHNRNTATFTVDEWIARALYS</sequence>
<dbReference type="PROSITE" id="PS00018">
    <property type="entry name" value="EF_HAND_1"/>
    <property type="match status" value="1"/>
</dbReference>
<dbReference type="InterPro" id="IPR036213">
    <property type="entry name" value="Calpain_III_sf"/>
</dbReference>
<dbReference type="InterPro" id="IPR038765">
    <property type="entry name" value="Papain-like_cys_pep_sf"/>
</dbReference>
<dbReference type="FunFam" id="2.60.120.380:FF:000001">
    <property type="entry name" value="Calpain-1 catalytic subunit"/>
    <property type="match status" value="1"/>
</dbReference>
<dbReference type="GO" id="GO:0006508">
    <property type="term" value="P:proteolysis"/>
    <property type="evidence" value="ECO:0007669"/>
    <property type="project" value="UniProtKB-KW"/>
</dbReference>
<reference evidence="12" key="2">
    <citation type="submission" date="2022-10" db="EMBL/GenBank/DDBJ databases">
        <authorList>
            <consortium name="ENA_rothamsted_submissions"/>
            <consortium name="culmorum"/>
            <person name="King R."/>
        </authorList>
    </citation>
    <scope>NUCLEOTIDE SEQUENCE</scope>
</reference>
<dbReference type="Pfam" id="PF01067">
    <property type="entry name" value="Calpain_III"/>
    <property type="match status" value="1"/>
</dbReference>
<evidence type="ECO:0000256" key="9">
    <source>
        <dbReference type="PROSITE-ProRule" id="PRU00239"/>
    </source>
</evidence>
<evidence type="ECO:0000256" key="5">
    <source>
        <dbReference type="ARBA" id="ARBA00022801"/>
    </source>
</evidence>
<dbReference type="SMART" id="SM00720">
    <property type="entry name" value="calpain_III"/>
    <property type="match status" value="1"/>
</dbReference>
<reference evidence="12" key="1">
    <citation type="submission" date="2022-01" db="EMBL/GenBank/DDBJ databases">
        <authorList>
            <person name="King R."/>
        </authorList>
    </citation>
    <scope>NUCLEOTIDE SEQUENCE</scope>
</reference>
<evidence type="ECO:0000313" key="12">
    <source>
        <dbReference type="EMBL" id="CAG9797112.1"/>
    </source>
</evidence>
<dbReference type="CDD" id="cd00044">
    <property type="entry name" value="CysPc"/>
    <property type="match status" value="1"/>
</dbReference>
<proteinExistence type="inferred from homology"/>
<protein>
    <submittedName>
        <fullName evidence="12">Uncharacterized protein</fullName>
    </submittedName>
</protein>
<dbReference type="SUPFAM" id="SSF49758">
    <property type="entry name" value="Calpain large subunit, middle domain (domain III)"/>
    <property type="match status" value="1"/>
</dbReference>
<dbReference type="PROSITE" id="PS50222">
    <property type="entry name" value="EF_HAND_2"/>
    <property type="match status" value="1"/>
</dbReference>
<dbReference type="PANTHER" id="PTHR10183">
    <property type="entry name" value="CALPAIN"/>
    <property type="match status" value="1"/>
</dbReference>
<comment type="similarity">
    <text evidence="1">Belongs to the peptidase C2 family.</text>
</comment>
<feature type="active site" evidence="8 9">
    <location>
        <position position="256"/>
    </location>
</feature>
<feature type="active site" evidence="8 9">
    <location>
        <position position="100"/>
    </location>
</feature>
<dbReference type="PROSITE" id="PS50203">
    <property type="entry name" value="CALPAIN_CAT"/>
    <property type="match status" value="1"/>
</dbReference>
<dbReference type="InterPro" id="IPR022682">
    <property type="entry name" value="Calpain_domain_III"/>
</dbReference>
<dbReference type="OrthoDB" id="424753at2759"/>
<keyword evidence="6 9" id="KW-0788">Thiol protease</keyword>
<dbReference type="Gene3D" id="1.10.238.10">
    <property type="entry name" value="EF-hand"/>
    <property type="match status" value="1"/>
</dbReference>
<evidence type="ECO:0000256" key="1">
    <source>
        <dbReference type="ARBA" id="ARBA00007623"/>
    </source>
</evidence>
<dbReference type="InterPro" id="IPR001300">
    <property type="entry name" value="Peptidase_C2_calpain_cat"/>
</dbReference>
<gene>
    <name evidence="12" type="ORF">CHIRRI_LOCUS113</name>
</gene>
<dbReference type="AlphaFoldDB" id="A0A9N9RHW2"/>
<accession>A0A9N9RHW2</accession>
<dbReference type="SUPFAM" id="SSF47473">
    <property type="entry name" value="EF-hand"/>
    <property type="match status" value="1"/>
</dbReference>
<name>A0A9N9RHW2_9DIPT</name>
<dbReference type="InterPro" id="IPR033883">
    <property type="entry name" value="C2_III"/>
</dbReference>
<feature type="active site" evidence="8 9">
    <location>
        <position position="284"/>
    </location>
</feature>
<dbReference type="Proteomes" id="UP001153620">
    <property type="component" value="Chromosome 1"/>
</dbReference>
<dbReference type="PRINTS" id="PR00704">
    <property type="entry name" value="CALPAIN"/>
</dbReference>
<dbReference type="Gene3D" id="3.90.70.10">
    <property type="entry name" value="Cysteine proteinases"/>
    <property type="match status" value="1"/>
</dbReference>
<dbReference type="InterPro" id="IPR011992">
    <property type="entry name" value="EF-hand-dom_pair"/>
</dbReference>
<dbReference type="GO" id="GO:0005509">
    <property type="term" value="F:calcium ion binding"/>
    <property type="evidence" value="ECO:0007669"/>
    <property type="project" value="InterPro"/>
</dbReference>
<evidence type="ECO:0000313" key="13">
    <source>
        <dbReference type="Proteomes" id="UP001153620"/>
    </source>
</evidence>
<dbReference type="InterPro" id="IPR018247">
    <property type="entry name" value="EF_Hand_1_Ca_BS"/>
</dbReference>
<evidence type="ECO:0000256" key="8">
    <source>
        <dbReference type="PIRSR" id="PIRSR622684-1"/>
    </source>
</evidence>
<dbReference type="SMART" id="SM00230">
    <property type="entry name" value="CysPc"/>
    <property type="match status" value="1"/>
</dbReference>